<gene>
    <name evidence="2" type="ORF">AURMO_00304</name>
</gene>
<proteinExistence type="predicted"/>
<accession>A0A2Z3S3A5</accession>
<keyword evidence="1" id="KW-1133">Transmembrane helix</keyword>
<protein>
    <submittedName>
        <fullName evidence="2">Uncharacterized protein</fullName>
    </submittedName>
</protein>
<reference evidence="2 3" key="1">
    <citation type="submission" date="2017-10" db="EMBL/GenBank/DDBJ databases">
        <title>Genome of an Actinobacterium that displays light-enhanced growth.</title>
        <authorList>
            <person name="Maresca J.A."/>
            <person name="Hempel P."/>
            <person name="Shevchenko O."/>
            <person name="Miller K.J."/>
            <person name="Hahn M.W."/>
        </authorList>
    </citation>
    <scope>NUCLEOTIDE SEQUENCE [LARGE SCALE GENOMIC DNA]</scope>
    <source>
        <strain evidence="2 3">MWH-Mo1</strain>
    </source>
</reference>
<keyword evidence="1" id="KW-0812">Transmembrane</keyword>
<evidence type="ECO:0000313" key="2">
    <source>
        <dbReference type="EMBL" id="AWR20922.1"/>
    </source>
</evidence>
<evidence type="ECO:0000256" key="1">
    <source>
        <dbReference type="SAM" id="Phobius"/>
    </source>
</evidence>
<feature type="transmembrane region" description="Helical" evidence="1">
    <location>
        <begin position="131"/>
        <end position="148"/>
    </location>
</feature>
<keyword evidence="1" id="KW-0472">Membrane</keyword>
<feature type="transmembrane region" description="Helical" evidence="1">
    <location>
        <begin position="79"/>
        <end position="98"/>
    </location>
</feature>
<dbReference type="KEGG" id="aum:AURMO_00304"/>
<dbReference type="Proteomes" id="UP000246894">
    <property type="component" value="Chromosome"/>
</dbReference>
<dbReference type="OrthoDB" id="5124052at2"/>
<feature type="transmembrane region" description="Helical" evidence="1">
    <location>
        <begin position="154"/>
        <end position="176"/>
    </location>
</feature>
<dbReference type="RefSeq" id="WP_110232823.1">
    <property type="nucleotide sequence ID" value="NZ_CP023994.1"/>
</dbReference>
<feature type="transmembrane region" description="Helical" evidence="1">
    <location>
        <begin position="49"/>
        <end position="67"/>
    </location>
</feature>
<sequence>MRRQERTMQQLDPLAAGTSWDVAVTFSLLTWAYAVIVSISSFGYTDNPVFLIVALVILTISICYHLWSAAPQHAPYPRRNYIFVVTLTISAAVFQIASDGTGSISMLTEWGPIAVALVFASASGYRSLPDLYYGGLAAVVALFAALGLDSLHHPLPFGMLYFCVSGVALVSIVVLGQGSYTHKASRILLAWQKTVNETAVEPGIVAETDIAGPLSREARELLVELLARGRITEADTQRARQLSAEIRSELLLLAEQTWVERSGCTLHDPEKVLSKFDLSAQSAISALISGLLEAGVVNLQVSLRVDPSSERLSCVIQGTESLHALTGGKLRTHLASFLRVMYVVFEDVRFINNDGHVNVMFYYAK</sequence>
<keyword evidence="3" id="KW-1185">Reference proteome</keyword>
<organism evidence="2 3">
    <name type="scientific">Aurantimicrobium photophilum</name>
    <dbReference type="NCBI Taxonomy" id="1987356"/>
    <lineage>
        <taxon>Bacteria</taxon>
        <taxon>Bacillati</taxon>
        <taxon>Actinomycetota</taxon>
        <taxon>Actinomycetes</taxon>
        <taxon>Micrococcales</taxon>
        <taxon>Microbacteriaceae</taxon>
        <taxon>Aurantimicrobium</taxon>
    </lineage>
</organism>
<feature type="transmembrane region" description="Helical" evidence="1">
    <location>
        <begin position="20"/>
        <end position="43"/>
    </location>
</feature>
<dbReference type="EMBL" id="CP023994">
    <property type="protein sequence ID" value="AWR20922.1"/>
    <property type="molecule type" value="Genomic_DNA"/>
</dbReference>
<name>A0A2Z3S3A5_9MICO</name>
<dbReference type="AlphaFoldDB" id="A0A2Z3S3A5"/>
<evidence type="ECO:0000313" key="3">
    <source>
        <dbReference type="Proteomes" id="UP000246894"/>
    </source>
</evidence>
<feature type="transmembrane region" description="Helical" evidence="1">
    <location>
        <begin position="104"/>
        <end position="124"/>
    </location>
</feature>